<feature type="region of interest" description="Disordered" evidence="1">
    <location>
        <begin position="24"/>
        <end position="158"/>
    </location>
</feature>
<sequence>CWTMSTRAALCAASLEEHMQRITSSNLSAQITPSTVSPSASQDEPKEVVGPRTSGGHAISSPASTAHDRPSSEIPPVTETATTTSPPASPPSSTRRTSAVVDESHSPTTSTMEESRREHPKSLPLDQLPSDSRRSSSTKARKPVPNGSAMRATSAHSPETPALTVFLRENWQNTNYETIDVKLLRDPALGLGITVAGYVHRKEEIGGIFVKSLVPRSAAALSGSIRVHDLILEVNGVSLEHLSHADSVRTLVRSGENVQLRLIRFPVDSAQAQCLKMLQEQ</sequence>
<feature type="domain" description="PDZ" evidence="2">
    <location>
        <begin position="180"/>
        <end position="266"/>
    </location>
</feature>
<keyword evidence="4" id="KW-1185">Reference proteome</keyword>
<accession>A0A2G9U2N0</accession>
<dbReference type="InterPro" id="IPR001478">
    <property type="entry name" value="PDZ"/>
</dbReference>
<feature type="compositionally biased region" description="Low complexity" evidence="1">
    <location>
        <begin position="75"/>
        <end position="100"/>
    </location>
</feature>
<feature type="non-terminal residue" evidence="3">
    <location>
        <position position="1"/>
    </location>
</feature>
<dbReference type="PANTHER" id="PTHR19964">
    <property type="entry name" value="MULTIPLE PDZ DOMAIN PROTEIN"/>
    <property type="match status" value="1"/>
</dbReference>
<evidence type="ECO:0000313" key="4">
    <source>
        <dbReference type="Proteomes" id="UP000230423"/>
    </source>
</evidence>
<proteinExistence type="predicted"/>
<dbReference type="SUPFAM" id="SSF50156">
    <property type="entry name" value="PDZ domain-like"/>
    <property type="match status" value="1"/>
</dbReference>
<organism evidence="3 4">
    <name type="scientific">Teladorsagia circumcincta</name>
    <name type="common">Brown stomach worm</name>
    <name type="synonym">Ostertagia circumcincta</name>
    <dbReference type="NCBI Taxonomy" id="45464"/>
    <lineage>
        <taxon>Eukaryota</taxon>
        <taxon>Metazoa</taxon>
        <taxon>Ecdysozoa</taxon>
        <taxon>Nematoda</taxon>
        <taxon>Chromadorea</taxon>
        <taxon>Rhabditida</taxon>
        <taxon>Rhabditina</taxon>
        <taxon>Rhabditomorpha</taxon>
        <taxon>Strongyloidea</taxon>
        <taxon>Trichostrongylidae</taxon>
        <taxon>Teladorsagia</taxon>
    </lineage>
</organism>
<evidence type="ECO:0000313" key="3">
    <source>
        <dbReference type="EMBL" id="PIO64519.1"/>
    </source>
</evidence>
<dbReference type="Proteomes" id="UP000230423">
    <property type="component" value="Unassembled WGS sequence"/>
</dbReference>
<feature type="non-terminal residue" evidence="3">
    <location>
        <position position="281"/>
    </location>
</feature>
<gene>
    <name evidence="3" type="ORF">TELCIR_13850</name>
</gene>
<dbReference type="EMBL" id="KZ349836">
    <property type="protein sequence ID" value="PIO64519.1"/>
    <property type="molecule type" value="Genomic_DNA"/>
</dbReference>
<evidence type="ECO:0000256" key="1">
    <source>
        <dbReference type="SAM" id="MobiDB-lite"/>
    </source>
</evidence>
<dbReference type="PANTHER" id="PTHR19964:SF92">
    <property type="entry name" value="PATJ HOMOLOG"/>
    <property type="match status" value="1"/>
</dbReference>
<dbReference type="Pfam" id="PF00595">
    <property type="entry name" value="PDZ"/>
    <property type="match status" value="1"/>
</dbReference>
<dbReference type="InterPro" id="IPR051342">
    <property type="entry name" value="PDZ_scaffold"/>
</dbReference>
<dbReference type="OrthoDB" id="6022711at2759"/>
<reference evidence="3 4" key="1">
    <citation type="submission" date="2015-09" db="EMBL/GenBank/DDBJ databases">
        <title>Draft genome of the parasitic nematode Teladorsagia circumcincta isolate WARC Sus (inbred).</title>
        <authorList>
            <person name="Mitreva M."/>
        </authorList>
    </citation>
    <scope>NUCLEOTIDE SEQUENCE [LARGE SCALE GENOMIC DNA]</scope>
    <source>
        <strain evidence="3 4">S</strain>
    </source>
</reference>
<feature type="compositionally biased region" description="Polar residues" evidence="1">
    <location>
        <begin position="24"/>
        <end position="42"/>
    </location>
</feature>
<dbReference type="SMART" id="SM00228">
    <property type="entry name" value="PDZ"/>
    <property type="match status" value="1"/>
</dbReference>
<dbReference type="AlphaFoldDB" id="A0A2G9U2N0"/>
<dbReference type="InterPro" id="IPR036034">
    <property type="entry name" value="PDZ_sf"/>
</dbReference>
<dbReference type="Gene3D" id="2.30.42.10">
    <property type="match status" value="1"/>
</dbReference>
<protein>
    <submittedName>
        <fullName evidence="3">PDZ/DHR/GLGF domain protein</fullName>
    </submittedName>
</protein>
<dbReference type="PROSITE" id="PS50106">
    <property type="entry name" value="PDZ"/>
    <property type="match status" value="1"/>
</dbReference>
<name>A0A2G9U2N0_TELCI</name>
<evidence type="ECO:0000259" key="2">
    <source>
        <dbReference type="PROSITE" id="PS50106"/>
    </source>
</evidence>